<evidence type="ECO:0000256" key="6">
    <source>
        <dbReference type="ARBA" id="ARBA00023136"/>
    </source>
</evidence>
<dbReference type="AlphaFoldDB" id="A0A7I8E4M6"/>
<keyword evidence="4 7" id="KW-0812">Transmembrane</keyword>
<evidence type="ECO:0000256" key="5">
    <source>
        <dbReference type="ARBA" id="ARBA00022989"/>
    </source>
</evidence>
<reference evidence="9" key="1">
    <citation type="submission" date="2020-09" db="EMBL/GenBank/DDBJ databases">
        <title>Complete genome sequencing of Faecalibacillus intestinalis strain 14EGH31.</title>
        <authorList>
            <person name="Sakamoto M."/>
            <person name="Murakami T."/>
            <person name="Mori H."/>
        </authorList>
    </citation>
    <scope>NUCLEOTIDE SEQUENCE [LARGE SCALE GENOMIC DNA]</scope>
    <source>
        <strain evidence="9">14EGH31</strain>
    </source>
</reference>
<evidence type="ECO:0000313" key="9">
    <source>
        <dbReference type="Proteomes" id="UP000593842"/>
    </source>
</evidence>
<gene>
    <name evidence="8" type="ORF">Fi14EGH31_24420</name>
</gene>
<comment type="subcellular location">
    <subcellularLocation>
        <location evidence="1">Membrane</location>
        <topology evidence="1">Multi-pass membrane protein</topology>
    </subcellularLocation>
</comment>
<dbReference type="Pfam" id="PF03547">
    <property type="entry name" value="Mem_trans"/>
    <property type="match status" value="1"/>
</dbReference>
<evidence type="ECO:0000256" key="1">
    <source>
        <dbReference type="ARBA" id="ARBA00004141"/>
    </source>
</evidence>
<dbReference type="EMBL" id="AP024085">
    <property type="protein sequence ID" value="BCL58730.1"/>
    <property type="molecule type" value="Genomic_DNA"/>
</dbReference>
<feature type="transmembrane region" description="Helical" evidence="7">
    <location>
        <begin position="6"/>
        <end position="25"/>
    </location>
</feature>
<dbReference type="GO" id="GO:0055085">
    <property type="term" value="P:transmembrane transport"/>
    <property type="evidence" value="ECO:0007669"/>
    <property type="project" value="InterPro"/>
</dbReference>
<dbReference type="PANTHER" id="PTHR36838:SF1">
    <property type="entry name" value="SLR1864 PROTEIN"/>
    <property type="match status" value="1"/>
</dbReference>
<evidence type="ECO:0000256" key="4">
    <source>
        <dbReference type="ARBA" id="ARBA00022692"/>
    </source>
</evidence>
<keyword evidence="3" id="KW-1003">Cell membrane</keyword>
<keyword evidence="2" id="KW-0813">Transport</keyword>
<dbReference type="Proteomes" id="UP000593842">
    <property type="component" value="Chromosome"/>
</dbReference>
<proteinExistence type="predicted"/>
<evidence type="ECO:0008006" key="10">
    <source>
        <dbReference type="Google" id="ProtNLM"/>
    </source>
</evidence>
<evidence type="ECO:0000313" key="8">
    <source>
        <dbReference type="EMBL" id="BCL58730.1"/>
    </source>
</evidence>
<evidence type="ECO:0000256" key="2">
    <source>
        <dbReference type="ARBA" id="ARBA00022448"/>
    </source>
</evidence>
<organism evidence="8 9">
    <name type="scientific">Faecalibacillus intestinalis</name>
    <dbReference type="NCBI Taxonomy" id="1982626"/>
    <lineage>
        <taxon>Bacteria</taxon>
        <taxon>Bacillati</taxon>
        <taxon>Bacillota</taxon>
        <taxon>Erysipelotrichia</taxon>
        <taxon>Erysipelotrichales</taxon>
        <taxon>Coprobacillaceae</taxon>
        <taxon>Faecalibacillus</taxon>
    </lineage>
</organism>
<dbReference type="RefSeq" id="WP_200764894.1">
    <property type="nucleotide sequence ID" value="NZ_AP024085.1"/>
</dbReference>
<evidence type="ECO:0000256" key="3">
    <source>
        <dbReference type="ARBA" id="ARBA00022475"/>
    </source>
</evidence>
<evidence type="ECO:0000256" key="7">
    <source>
        <dbReference type="SAM" id="Phobius"/>
    </source>
</evidence>
<dbReference type="InterPro" id="IPR004776">
    <property type="entry name" value="Mem_transp_PIN-like"/>
</dbReference>
<protein>
    <recommendedName>
        <fullName evidence="10">Transporter</fullName>
    </recommendedName>
</protein>
<accession>A0A7I8E4M6</accession>
<keyword evidence="5 7" id="KW-1133">Transmembrane helix</keyword>
<feature type="transmembrane region" description="Helical" evidence="7">
    <location>
        <begin position="37"/>
        <end position="57"/>
    </location>
</feature>
<feature type="transmembrane region" description="Helical" evidence="7">
    <location>
        <begin position="97"/>
        <end position="114"/>
    </location>
</feature>
<feature type="transmembrane region" description="Helical" evidence="7">
    <location>
        <begin position="126"/>
        <end position="148"/>
    </location>
</feature>
<keyword evidence="6 7" id="KW-0472">Membrane</keyword>
<name>A0A7I8E4M6_9FIRM</name>
<dbReference type="GO" id="GO:0016020">
    <property type="term" value="C:membrane"/>
    <property type="evidence" value="ECO:0007669"/>
    <property type="project" value="UniProtKB-SubCell"/>
</dbReference>
<sequence length="164" mass="18614">MDIMVVFQTMLKLFLLLILGFVLFKCHIFDEYTNKKISALIVNVASPMLIISSIAGVEGSNKSIVFLMISAGILMYIGFIILGKIINRIFPFPKKDWPVYECMVVFANTGFMGYPVLLDVFGQEAVFYASLIHMAFNFFVYTYAIMCLTKGDDSEFILNFISDF</sequence>
<dbReference type="GeneID" id="70580882"/>
<dbReference type="KEGG" id="fit:Fi14EGH31_24420"/>
<dbReference type="PANTHER" id="PTHR36838">
    <property type="entry name" value="AUXIN EFFLUX CARRIER FAMILY PROTEIN"/>
    <property type="match status" value="1"/>
</dbReference>
<feature type="transmembrane region" description="Helical" evidence="7">
    <location>
        <begin position="63"/>
        <end position="85"/>
    </location>
</feature>